<evidence type="ECO:0000313" key="7">
    <source>
        <dbReference type="Proteomes" id="UP000504638"/>
    </source>
</evidence>
<comment type="subcellular location">
    <subcellularLocation>
        <location evidence="1">Nucleus</location>
    </subcellularLocation>
</comment>
<sequence>MATIVPSATTTVTPALKPSQSMPTTAQKSNGTSAPTAPRMDLEPIYTALKNTIPEHWTEYKVAVSEFILGRLDQDEFTRRIDPYISIDPTRLHHHNQLICAITYNCGRDPPEPGVAAWVSANDKPLTAPKPTSGDAAEHRLKTEVMQLPARDRFRLKTIQDDPYDELGKTFNDYHAARQIKIPDIVPTSAGGFNKTNWELEIRKHYTQPLYSETNEFPDVDSIQGRMVPICYEEGLGGGCANGCSEFLNIASEAFIKEALTVFLGRVRSNGQNFIKTRTFKRRLEREEFLAQNTNTVVQRNAEWLLPCEVDAMQEWRPLTLADLRVAVQLGESFFGQAPLIAQRMMERWPEADDEDPRWKKEVPKTNGVHPAAAESGVNGHREEEGVGDQDFGWVGATGSDRDTFLSVLDDCLAVGQ</sequence>
<dbReference type="PANTHER" id="PTHR21277">
    <property type="entry name" value="TRANSCRIPTIONAL ADAPTER 1"/>
    <property type="match status" value="1"/>
</dbReference>
<evidence type="ECO:0000256" key="3">
    <source>
        <dbReference type="ARBA" id="ARBA00023163"/>
    </source>
</evidence>
<keyword evidence="3" id="KW-0804">Transcription</keyword>
<gene>
    <name evidence="6 8" type="ORF">P152DRAFT_408751</name>
</gene>
<evidence type="ECO:0000256" key="5">
    <source>
        <dbReference type="SAM" id="MobiDB-lite"/>
    </source>
</evidence>
<dbReference type="GO" id="GO:0005634">
    <property type="term" value="C:nucleus"/>
    <property type="evidence" value="ECO:0007669"/>
    <property type="project" value="UniProtKB-SubCell"/>
</dbReference>
<dbReference type="GeneID" id="54417500"/>
<reference evidence="8" key="3">
    <citation type="submission" date="2025-04" db="UniProtKB">
        <authorList>
            <consortium name="RefSeq"/>
        </authorList>
    </citation>
    <scope>IDENTIFICATION</scope>
    <source>
        <strain evidence="8">CBS 781.70</strain>
    </source>
</reference>
<organism evidence="6">
    <name type="scientific">Eremomyces bilateralis CBS 781.70</name>
    <dbReference type="NCBI Taxonomy" id="1392243"/>
    <lineage>
        <taxon>Eukaryota</taxon>
        <taxon>Fungi</taxon>
        <taxon>Dikarya</taxon>
        <taxon>Ascomycota</taxon>
        <taxon>Pezizomycotina</taxon>
        <taxon>Dothideomycetes</taxon>
        <taxon>Dothideomycetes incertae sedis</taxon>
        <taxon>Eremomycetales</taxon>
        <taxon>Eremomycetaceae</taxon>
        <taxon>Eremomyces</taxon>
    </lineage>
</organism>
<dbReference type="GO" id="GO:0003713">
    <property type="term" value="F:transcription coactivator activity"/>
    <property type="evidence" value="ECO:0007669"/>
    <property type="project" value="TreeGrafter"/>
</dbReference>
<name>A0A6G1GE27_9PEZI</name>
<feature type="compositionally biased region" description="Basic and acidic residues" evidence="5">
    <location>
        <begin position="352"/>
        <end position="364"/>
    </location>
</feature>
<evidence type="ECO:0000256" key="4">
    <source>
        <dbReference type="ARBA" id="ARBA00023242"/>
    </source>
</evidence>
<dbReference type="InterPro" id="IPR024738">
    <property type="entry name" value="Hfi1/Tada1"/>
</dbReference>
<feature type="region of interest" description="Disordered" evidence="5">
    <location>
        <begin position="352"/>
        <end position="394"/>
    </location>
</feature>
<dbReference type="PANTHER" id="PTHR21277:SF5">
    <property type="entry name" value="TRANSCRIPTIONAL ADAPTER 1"/>
    <property type="match status" value="1"/>
</dbReference>
<evidence type="ECO:0000256" key="2">
    <source>
        <dbReference type="ARBA" id="ARBA00023015"/>
    </source>
</evidence>
<keyword evidence="7" id="KW-1185">Reference proteome</keyword>
<dbReference type="Pfam" id="PF12767">
    <property type="entry name" value="SAGA-Tad1"/>
    <property type="match status" value="1"/>
</dbReference>
<dbReference type="GO" id="GO:0006357">
    <property type="term" value="P:regulation of transcription by RNA polymerase II"/>
    <property type="evidence" value="ECO:0007669"/>
    <property type="project" value="TreeGrafter"/>
</dbReference>
<protein>
    <submittedName>
        <fullName evidence="6 8">Transcriptional co-activator</fullName>
    </submittedName>
</protein>
<reference evidence="6 8" key="1">
    <citation type="submission" date="2020-01" db="EMBL/GenBank/DDBJ databases">
        <authorList>
            <consortium name="DOE Joint Genome Institute"/>
            <person name="Haridas S."/>
            <person name="Albert R."/>
            <person name="Binder M."/>
            <person name="Bloem J."/>
            <person name="Labutti K."/>
            <person name="Salamov A."/>
            <person name="Andreopoulos B."/>
            <person name="Baker S.E."/>
            <person name="Barry K."/>
            <person name="Bills G."/>
            <person name="Bluhm B.H."/>
            <person name="Cannon C."/>
            <person name="Castanera R."/>
            <person name="Culley D.E."/>
            <person name="Daum C."/>
            <person name="Ezra D."/>
            <person name="Gonzalez J.B."/>
            <person name="Henrissat B."/>
            <person name="Kuo A."/>
            <person name="Liang C."/>
            <person name="Lipzen A."/>
            <person name="Lutzoni F."/>
            <person name="Magnuson J."/>
            <person name="Mondo S."/>
            <person name="Nolan M."/>
            <person name="Ohm R."/>
            <person name="Pangilinan J."/>
            <person name="Park H.-J."/>
            <person name="Ramirez L."/>
            <person name="Alfaro M."/>
            <person name="Sun H."/>
            <person name="Tritt A."/>
            <person name="Yoshinaga Y."/>
            <person name="Zwiers L.-H."/>
            <person name="Turgeon B.G."/>
            <person name="Goodwin S.B."/>
            <person name="Spatafora J.W."/>
            <person name="Crous P.W."/>
            <person name="Grigoriev I.V."/>
        </authorList>
    </citation>
    <scope>NUCLEOTIDE SEQUENCE</scope>
    <source>
        <strain evidence="6 8">CBS 781.70</strain>
    </source>
</reference>
<keyword evidence="2" id="KW-0805">Transcription regulation</keyword>
<evidence type="ECO:0000256" key="1">
    <source>
        <dbReference type="ARBA" id="ARBA00004123"/>
    </source>
</evidence>
<feature type="compositionally biased region" description="Polar residues" evidence="5">
    <location>
        <begin position="1"/>
        <end position="35"/>
    </location>
</feature>
<dbReference type="RefSeq" id="XP_033537771.1">
    <property type="nucleotide sequence ID" value="XM_033676930.1"/>
</dbReference>
<evidence type="ECO:0000313" key="8">
    <source>
        <dbReference type="RefSeq" id="XP_033537771.1"/>
    </source>
</evidence>
<reference evidence="8" key="2">
    <citation type="submission" date="2020-04" db="EMBL/GenBank/DDBJ databases">
        <authorList>
            <consortium name="NCBI Genome Project"/>
        </authorList>
    </citation>
    <scope>NUCLEOTIDE SEQUENCE</scope>
    <source>
        <strain evidence="8">CBS 781.70</strain>
    </source>
</reference>
<accession>A0A6G1GE27</accession>
<evidence type="ECO:0000313" key="6">
    <source>
        <dbReference type="EMBL" id="KAF1816140.1"/>
    </source>
</evidence>
<dbReference type="OrthoDB" id="10264870at2759"/>
<feature type="region of interest" description="Disordered" evidence="5">
    <location>
        <begin position="1"/>
        <end position="39"/>
    </location>
</feature>
<proteinExistence type="predicted"/>
<dbReference type="GO" id="GO:0000124">
    <property type="term" value="C:SAGA complex"/>
    <property type="evidence" value="ECO:0007669"/>
    <property type="project" value="TreeGrafter"/>
</dbReference>
<dbReference type="AlphaFoldDB" id="A0A6G1GE27"/>
<keyword evidence="4" id="KW-0539">Nucleus</keyword>
<dbReference type="Proteomes" id="UP000504638">
    <property type="component" value="Unplaced"/>
</dbReference>
<dbReference type="EMBL" id="ML975150">
    <property type="protein sequence ID" value="KAF1816140.1"/>
    <property type="molecule type" value="Genomic_DNA"/>
</dbReference>